<evidence type="ECO:0000259" key="1">
    <source>
        <dbReference type="Pfam" id="PF00561"/>
    </source>
</evidence>
<gene>
    <name evidence="2" type="ORF">LJ751_13555</name>
</gene>
<protein>
    <submittedName>
        <fullName evidence="2">Alpha/beta hydrolase</fullName>
    </submittedName>
</protein>
<dbReference type="AlphaFoldDB" id="A0A9X1M3V4"/>
<proteinExistence type="predicted"/>
<sequence>MESEVRNLKLHTGIRVPCLVQGDTEAPPVLLLHAWAESRRSFDRMVPGLTDFRVYAPALRGQGDAEKPQVGY</sequence>
<dbReference type="EMBL" id="JAJFZP010000011">
    <property type="protein sequence ID" value="MCC3270365.1"/>
    <property type="molecule type" value="Genomic_DNA"/>
</dbReference>
<reference evidence="2" key="1">
    <citation type="submission" date="2021-10" db="EMBL/GenBank/DDBJ databases">
        <title>Novel species in genus Arthrobacter.</title>
        <authorList>
            <person name="Liu Y."/>
        </authorList>
    </citation>
    <scope>NUCLEOTIDE SEQUENCE</scope>
    <source>
        <strain evidence="2">Zg-Y809</strain>
    </source>
</reference>
<name>A0A9X1M3V4_9MICC</name>
<dbReference type="InterPro" id="IPR029058">
    <property type="entry name" value="AB_hydrolase_fold"/>
</dbReference>
<evidence type="ECO:0000313" key="2">
    <source>
        <dbReference type="EMBL" id="MCC3270365.1"/>
    </source>
</evidence>
<organism evidence="2 3">
    <name type="scientific">Arthrobacter gengyunqii</name>
    <dbReference type="NCBI Taxonomy" id="2886940"/>
    <lineage>
        <taxon>Bacteria</taxon>
        <taxon>Bacillati</taxon>
        <taxon>Actinomycetota</taxon>
        <taxon>Actinomycetes</taxon>
        <taxon>Micrococcales</taxon>
        <taxon>Micrococcaceae</taxon>
        <taxon>Arthrobacter</taxon>
    </lineage>
</organism>
<dbReference type="RefSeq" id="WP_227908618.1">
    <property type="nucleotide sequence ID" value="NZ_CP095461.1"/>
</dbReference>
<dbReference type="SUPFAM" id="SSF53474">
    <property type="entry name" value="alpha/beta-Hydrolases"/>
    <property type="match status" value="1"/>
</dbReference>
<accession>A0A9X1M3V4</accession>
<dbReference type="Pfam" id="PF00561">
    <property type="entry name" value="Abhydrolase_1"/>
    <property type="match status" value="1"/>
</dbReference>
<dbReference type="Gene3D" id="3.40.50.1820">
    <property type="entry name" value="alpha/beta hydrolase"/>
    <property type="match status" value="1"/>
</dbReference>
<feature type="domain" description="AB hydrolase-1" evidence="1">
    <location>
        <begin position="27"/>
        <end position="68"/>
    </location>
</feature>
<dbReference type="InterPro" id="IPR000073">
    <property type="entry name" value="AB_hydrolase_1"/>
</dbReference>
<dbReference type="GO" id="GO:0016787">
    <property type="term" value="F:hydrolase activity"/>
    <property type="evidence" value="ECO:0007669"/>
    <property type="project" value="UniProtKB-KW"/>
</dbReference>
<dbReference type="Proteomes" id="UP001139264">
    <property type="component" value="Unassembled WGS sequence"/>
</dbReference>
<keyword evidence="2" id="KW-0378">Hydrolase</keyword>
<comment type="caution">
    <text evidence="2">The sequence shown here is derived from an EMBL/GenBank/DDBJ whole genome shotgun (WGS) entry which is preliminary data.</text>
</comment>
<evidence type="ECO:0000313" key="3">
    <source>
        <dbReference type="Proteomes" id="UP001139264"/>
    </source>
</evidence>